<dbReference type="PANTHER" id="PTHR13696">
    <property type="entry name" value="P-LOOP CONTAINING NUCLEOSIDE TRIPHOSPHATE HYDROLASE"/>
    <property type="match status" value="1"/>
</dbReference>
<organism evidence="7 8">
    <name type="scientific">Candidatus Merdibacter merdavium</name>
    <dbReference type="NCBI Taxonomy" id="2838692"/>
    <lineage>
        <taxon>Bacteria</taxon>
        <taxon>Bacillati</taxon>
        <taxon>Bacillota</taxon>
        <taxon>Erysipelotrichia</taxon>
        <taxon>Erysipelotrichales</taxon>
        <taxon>Erysipelotrichaceae</taxon>
        <taxon>Merdibacter</taxon>
    </lineage>
</organism>
<accession>A0A9D2NTF1</accession>
<dbReference type="InterPro" id="IPR027417">
    <property type="entry name" value="P-loop_NTPase"/>
</dbReference>
<evidence type="ECO:0000259" key="6">
    <source>
        <dbReference type="Pfam" id="PF13614"/>
    </source>
</evidence>
<evidence type="ECO:0000256" key="4">
    <source>
        <dbReference type="ARBA" id="ARBA00071824"/>
    </source>
</evidence>
<gene>
    <name evidence="7" type="ORF">H9702_08015</name>
</gene>
<dbReference type="InterPro" id="IPR025669">
    <property type="entry name" value="AAA_dom"/>
</dbReference>
<dbReference type="InterPro" id="IPR050678">
    <property type="entry name" value="DNA_Partitioning_ATPase"/>
</dbReference>
<dbReference type="EMBL" id="DWWM01000051">
    <property type="protein sequence ID" value="HJC37055.1"/>
    <property type="molecule type" value="Genomic_DNA"/>
</dbReference>
<reference evidence="7" key="1">
    <citation type="journal article" date="2021" name="PeerJ">
        <title>Extensive microbial diversity within the chicken gut microbiome revealed by metagenomics and culture.</title>
        <authorList>
            <person name="Gilroy R."/>
            <person name="Ravi A."/>
            <person name="Getino M."/>
            <person name="Pursley I."/>
            <person name="Horton D.L."/>
            <person name="Alikhan N.F."/>
            <person name="Baker D."/>
            <person name="Gharbi K."/>
            <person name="Hall N."/>
            <person name="Watson M."/>
            <person name="Adriaenssens E.M."/>
            <person name="Foster-Nyarko E."/>
            <person name="Jarju S."/>
            <person name="Secka A."/>
            <person name="Antonio M."/>
            <person name="Oren A."/>
            <person name="Chaudhuri R.R."/>
            <person name="La Ragione R."/>
            <person name="Hildebrand F."/>
            <person name="Pallen M.J."/>
        </authorList>
    </citation>
    <scope>NUCLEOTIDE SEQUENCE</scope>
    <source>
        <strain evidence="7">CHK187-11901</strain>
    </source>
</reference>
<dbReference type="CDD" id="cd02042">
    <property type="entry name" value="ParAB_family"/>
    <property type="match status" value="1"/>
</dbReference>
<evidence type="ECO:0000256" key="2">
    <source>
        <dbReference type="ARBA" id="ARBA00049360"/>
    </source>
</evidence>
<feature type="domain" description="AAA" evidence="6">
    <location>
        <begin position="5"/>
        <end position="182"/>
    </location>
</feature>
<comment type="caution">
    <text evidence="7">The sequence shown here is derived from an EMBL/GenBank/DDBJ whole genome shotgun (WGS) entry which is preliminary data.</text>
</comment>
<comment type="catalytic activity">
    <reaction evidence="2">
        <text>ATP + H2O = ADP + phosphate + H(+)</text>
        <dbReference type="Rhea" id="RHEA:13065"/>
        <dbReference type="ChEBI" id="CHEBI:15377"/>
        <dbReference type="ChEBI" id="CHEBI:15378"/>
        <dbReference type="ChEBI" id="CHEBI:30616"/>
        <dbReference type="ChEBI" id="CHEBI:43474"/>
        <dbReference type="ChEBI" id="CHEBI:456216"/>
    </reaction>
</comment>
<protein>
    <recommendedName>
        <fullName evidence="4">Sporulation initiation inhibitor protein Soj</fullName>
    </recommendedName>
</protein>
<evidence type="ECO:0000256" key="5">
    <source>
        <dbReference type="SAM" id="MobiDB-lite"/>
    </source>
</evidence>
<evidence type="ECO:0000313" key="7">
    <source>
        <dbReference type="EMBL" id="HJC37055.1"/>
    </source>
</evidence>
<sequence length="274" mass="30207">MTLGKVIAIANQKGGVGKTTTAVNLAAGLSQRNRKVLLIDFDPQGDSGKALGLKPSESKQSIANLMLEMIVSDACNYDSKIQKTKEGFDLIPANEKLSSIEVTLGSLEDKETVLRDVLEPLKTRYDFLLIDCKPSLGMLTVNALTAADSVIIPSQPEYLSANGTYELLKRIQKVKEDSNPALYVEGILITMTDDRTVLSNTVQKQIQEQYGKQYHVFPYSVPRRIAIAESSALGKSILSYKPRSDGAEVYQQLGREVDRNAQRETGKHRDTLSR</sequence>
<dbReference type="Proteomes" id="UP000823896">
    <property type="component" value="Unassembled WGS sequence"/>
</dbReference>
<dbReference type="Pfam" id="PF13614">
    <property type="entry name" value="AAA_31"/>
    <property type="match status" value="1"/>
</dbReference>
<proteinExistence type="inferred from homology"/>
<feature type="region of interest" description="Disordered" evidence="5">
    <location>
        <begin position="253"/>
        <end position="274"/>
    </location>
</feature>
<dbReference type="Gene3D" id="3.40.50.300">
    <property type="entry name" value="P-loop containing nucleotide triphosphate hydrolases"/>
    <property type="match status" value="1"/>
</dbReference>
<reference evidence="7" key="2">
    <citation type="submission" date="2021-04" db="EMBL/GenBank/DDBJ databases">
        <authorList>
            <person name="Gilroy R."/>
        </authorList>
    </citation>
    <scope>NUCLEOTIDE SEQUENCE</scope>
    <source>
        <strain evidence="7">CHK187-11901</strain>
    </source>
</reference>
<comment type="similarity">
    <text evidence="1">Belongs to the ParA family.</text>
</comment>
<dbReference type="SUPFAM" id="SSF52540">
    <property type="entry name" value="P-loop containing nucleoside triphosphate hydrolases"/>
    <property type="match status" value="1"/>
</dbReference>
<evidence type="ECO:0000256" key="1">
    <source>
        <dbReference type="ARBA" id="ARBA00006976"/>
    </source>
</evidence>
<dbReference type="FunFam" id="3.40.50.300:FF:000285">
    <property type="entry name" value="Sporulation initiation inhibitor Soj"/>
    <property type="match status" value="1"/>
</dbReference>
<dbReference type="PANTHER" id="PTHR13696:SF99">
    <property type="entry name" value="COBYRINIC ACID AC-DIAMIDE SYNTHASE"/>
    <property type="match status" value="1"/>
</dbReference>
<evidence type="ECO:0000313" key="8">
    <source>
        <dbReference type="Proteomes" id="UP000823896"/>
    </source>
</evidence>
<dbReference type="AlphaFoldDB" id="A0A9D2NTF1"/>
<feature type="compositionally biased region" description="Basic and acidic residues" evidence="5">
    <location>
        <begin position="255"/>
        <end position="274"/>
    </location>
</feature>
<name>A0A9D2NTF1_9FIRM</name>
<comment type="subunit">
    <text evidence="3">Dimerizes in the presence of ATP but not ADP; ATP-binding is required for double-stranded (ds)DNA-binding. Interacts with DnaA.</text>
</comment>
<evidence type="ECO:0000256" key="3">
    <source>
        <dbReference type="ARBA" id="ARBA00062323"/>
    </source>
</evidence>